<dbReference type="Proteomes" id="UP001451303">
    <property type="component" value="Unassembled WGS sequence"/>
</dbReference>
<reference evidence="19 20" key="1">
    <citation type="submission" date="2023-09" db="EMBL/GenBank/DDBJ databases">
        <title>Multi-omics analysis of a traditional fermented food reveals byproduct-associated fungal strains for waste-to-food upcycling.</title>
        <authorList>
            <consortium name="Lawrence Berkeley National Laboratory"/>
            <person name="Rekdal V.M."/>
            <person name="Villalobos-Escobedo J.M."/>
            <person name="Rodriguez-Valeron N."/>
            <person name="Garcia M.O."/>
            <person name="Vasquez D.P."/>
            <person name="Damayanti I."/>
            <person name="Sorensen P.M."/>
            <person name="Baidoo E.E."/>
            <person name="De Carvalho A.C."/>
            <person name="Riley R."/>
            <person name="Lipzen A."/>
            <person name="He G."/>
            <person name="Yan M."/>
            <person name="Haridas S."/>
            <person name="Daum C."/>
            <person name="Yoshinaga Y."/>
            <person name="Ng V."/>
            <person name="Grigoriev I.V."/>
            <person name="Munk R."/>
            <person name="Nuraida L."/>
            <person name="Wijaya C.H."/>
            <person name="Morales P.-C."/>
            <person name="Keasling J.D."/>
        </authorList>
    </citation>
    <scope>NUCLEOTIDE SEQUENCE [LARGE SCALE GENOMIC DNA]</scope>
    <source>
        <strain evidence="19 20">FGSC 2613</strain>
    </source>
</reference>
<dbReference type="InterPro" id="IPR013483">
    <property type="entry name" value="MoaA"/>
</dbReference>
<evidence type="ECO:0000256" key="5">
    <source>
        <dbReference type="ARBA" id="ARBA00009862"/>
    </source>
</evidence>
<dbReference type="InterPro" id="IPR040064">
    <property type="entry name" value="MoaA-like"/>
</dbReference>
<dbReference type="CDD" id="cd01335">
    <property type="entry name" value="Radical_SAM"/>
    <property type="match status" value="1"/>
</dbReference>
<keyword evidence="14" id="KW-0501">Molybdenum cofactor biosynthesis</keyword>
<dbReference type="PANTHER" id="PTHR22960">
    <property type="entry name" value="MOLYBDOPTERIN COFACTOR SYNTHESIS PROTEIN A"/>
    <property type="match status" value="1"/>
</dbReference>
<evidence type="ECO:0000256" key="7">
    <source>
        <dbReference type="ARBA" id="ARBA00022691"/>
    </source>
</evidence>
<dbReference type="InterPro" id="IPR010505">
    <property type="entry name" value="MoaA_twitch"/>
</dbReference>
<dbReference type="NCBIfam" id="NF006870">
    <property type="entry name" value="PRK09364.1"/>
    <property type="match status" value="1"/>
</dbReference>
<evidence type="ECO:0000256" key="6">
    <source>
        <dbReference type="ARBA" id="ARBA00022485"/>
    </source>
</evidence>
<organism evidence="19 20">
    <name type="scientific">Neurospora intermedia</name>
    <dbReference type="NCBI Taxonomy" id="5142"/>
    <lineage>
        <taxon>Eukaryota</taxon>
        <taxon>Fungi</taxon>
        <taxon>Dikarya</taxon>
        <taxon>Ascomycota</taxon>
        <taxon>Pezizomycotina</taxon>
        <taxon>Sordariomycetes</taxon>
        <taxon>Sordariomycetidae</taxon>
        <taxon>Sordariales</taxon>
        <taxon>Sordariaceae</taxon>
        <taxon>Neurospora</taxon>
    </lineage>
</organism>
<proteinExistence type="inferred from homology"/>
<comment type="similarity">
    <text evidence="4">In the C-terminal section; belongs to the MoaC family.</text>
</comment>
<dbReference type="SUPFAM" id="SSF55040">
    <property type="entry name" value="Molybdenum cofactor biosynthesis protein C, MoaC"/>
    <property type="match status" value="1"/>
</dbReference>
<evidence type="ECO:0000313" key="19">
    <source>
        <dbReference type="EMBL" id="KAL0473055.1"/>
    </source>
</evidence>
<dbReference type="SMART" id="SM00729">
    <property type="entry name" value="Elp3"/>
    <property type="match status" value="1"/>
</dbReference>
<gene>
    <name evidence="19" type="ORF">QR685DRAFT_468404</name>
</gene>
<dbReference type="InterPro" id="IPR047594">
    <property type="entry name" value="MoaC_bact/euk"/>
</dbReference>
<comment type="catalytic activity">
    <reaction evidence="16">
        <text>GTP + AH2 + S-adenosyl-L-methionine = (8S)-3',8-cyclo-7,8-dihydroguanosine 5'-triphosphate + 5'-deoxyadenosine + L-methionine + A + H(+)</text>
        <dbReference type="Rhea" id="RHEA:49576"/>
        <dbReference type="ChEBI" id="CHEBI:13193"/>
        <dbReference type="ChEBI" id="CHEBI:15378"/>
        <dbReference type="ChEBI" id="CHEBI:17319"/>
        <dbReference type="ChEBI" id="CHEBI:17499"/>
        <dbReference type="ChEBI" id="CHEBI:37565"/>
        <dbReference type="ChEBI" id="CHEBI:57844"/>
        <dbReference type="ChEBI" id="CHEBI:59789"/>
        <dbReference type="ChEBI" id="CHEBI:131766"/>
        <dbReference type="EC" id="4.1.99.22"/>
    </reaction>
</comment>
<dbReference type="Pfam" id="PF04055">
    <property type="entry name" value="Radical_SAM"/>
    <property type="match status" value="1"/>
</dbReference>
<name>A0ABR3DK58_NEUIN</name>
<evidence type="ECO:0000256" key="2">
    <source>
        <dbReference type="ARBA" id="ARBA00001966"/>
    </source>
</evidence>
<dbReference type="InterPro" id="IPR023045">
    <property type="entry name" value="MoaC"/>
</dbReference>
<dbReference type="InterPro" id="IPR058240">
    <property type="entry name" value="rSAM_sf"/>
</dbReference>
<feature type="region of interest" description="Disordered" evidence="17">
    <location>
        <begin position="87"/>
        <end position="112"/>
    </location>
</feature>
<evidence type="ECO:0000256" key="11">
    <source>
        <dbReference type="ARBA" id="ARBA00023014"/>
    </source>
</evidence>
<dbReference type="InterPro" id="IPR007197">
    <property type="entry name" value="rSAM"/>
</dbReference>
<keyword evidence="11" id="KW-0411">Iron-sulfur</keyword>
<comment type="caution">
    <text evidence="19">The sequence shown here is derived from an EMBL/GenBank/DDBJ whole genome shotgun (WGS) entry which is preliminary data.</text>
</comment>
<dbReference type="CDD" id="cd01420">
    <property type="entry name" value="MoaC_PE"/>
    <property type="match status" value="1"/>
</dbReference>
<keyword evidence="12" id="KW-0496">Mitochondrion</keyword>
<keyword evidence="6" id="KW-0004">4Fe-4S</keyword>
<protein>
    <submittedName>
        <fullName evidence="19">Molybdenum cofactor biosynthesis protein 1 B</fullName>
    </submittedName>
</protein>
<keyword evidence="10" id="KW-0408">Iron</keyword>
<keyword evidence="13" id="KW-0342">GTP-binding</keyword>
<dbReference type="InterPro" id="IPR002820">
    <property type="entry name" value="Mopterin_CF_biosynth-C_dom"/>
</dbReference>
<dbReference type="Pfam" id="PF06463">
    <property type="entry name" value="Mob_synth_C"/>
    <property type="match status" value="1"/>
</dbReference>
<dbReference type="PANTHER" id="PTHR22960:SF0">
    <property type="entry name" value="MOLYBDENUM COFACTOR BIOSYNTHESIS PROTEIN 1"/>
    <property type="match status" value="1"/>
</dbReference>
<dbReference type="PROSITE" id="PS51918">
    <property type="entry name" value="RADICAL_SAM"/>
    <property type="match status" value="1"/>
</dbReference>
<comment type="catalytic activity">
    <reaction evidence="1">
        <text>(8S)-3',8-cyclo-7,8-dihydroguanosine 5'-triphosphate = cyclic pyranopterin phosphate + diphosphate</text>
        <dbReference type="Rhea" id="RHEA:49580"/>
        <dbReference type="ChEBI" id="CHEBI:33019"/>
        <dbReference type="ChEBI" id="CHEBI:59648"/>
        <dbReference type="ChEBI" id="CHEBI:131766"/>
        <dbReference type="EC" id="4.6.1.17"/>
    </reaction>
</comment>
<dbReference type="SFLD" id="SFLDG01386">
    <property type="entry name" value="main_SPASM_domain-containing"/>
    <property type="match status" value="1"/>
</dbReference>
<dbReference type="SFLD" id="SFLDG01067">
    <property type="entry name" value="SPASM/twitch_domain_containing"/>
    <property type="match status" value="1"/>
</dbReference>
<evidence type="ECO:0000256" key="17">
    <source>
        <dbReference type="SAM" id="MobiDB-lite"/>
    </source>
</evidence>
<evidence type="ECO:0000256" key="12">
    <source>
        <dbReference type="ARBA" id="ARBA00023128"/>
    </source>
</evidence>
<dbReference type="Gene3D" id="3.30.70.640">
    <property type="entry name" value="Molybdopterin cofactor biosynthesis C (MoaC) domain"/>
    <property type="match status" value="1"/>
</dbReference>
<dbReference type="InterPro" id="IPR050105">
    <property type="entry name" value="MoCo_biosynth_MoaA/MoaC"/>
</dbReference>
<dbReference type="NCBIfam" id="TIGR02666">
    <property type="entry name" value="moaA"/>
    <property type="match status" value="1"/>
</dbReference>
<dbReference type="InterPro" id="IPR036522">
    <property type="entry name" value="MoaC_sf"/>
</dbReference>
<dbReference type="Pfam" id="PF01967">
    <property type="entry name" value="MoaC"/>
    <property type="match status" value="1"/>
</dbReference>
<keyword evidence="7" id="KW-0949">S-adenosyl-L-methionine</keyword>
<dbReference type="SFLD" id="SFLDS00029">
    <property type="entry name" value="Radical_SAM"/>
    <property type="match status" value="1"/>
</dbReference>
<evidence type="ECO:0000256" key="1">
    <source>
        <dbReference type="ARBA" id="ARBA00001637"/>
    </source>
</evidence>
<evidence type="ECO:0000256" key="15">
    <source>
        <dbReference type="ARBA" id="ARBA00023239"/>
    </source>
</evidence>
<dbReference type="PROSITE" id="PS01305">
    <property type="entry name" value="MOAA_NIFB_PQQE"/>
    <property type="match status" value="1"/>
</dbReference>
<comment type="pathway">
    <text evidence="3">Cofactor biosynthesis; molybdopterin biosynthesis.</text>
</comment>
<evidence type="ECO:0000256" key="4">
    <source>
        <dbReference type="ARBA" id="ARBA00008484"/>
    </source>
</evidence>
<accession>A0ABR3DK58</accession>
<dbReference type="InterPro" id="IPR013785">
    <property type="entry name" value="Aldolase_TIM"/>
</dbReference>
<sequence>MSVVARHAARGLRVRIGTWHLTRTSIPSSRRVATAAAAKPTTTTSSPASIVRNASSYLSSARASETPDEHSSSSVPVDVSVGASLHAPTTESEEPLRHPAAPTPTSSRRDMLKDAKPFSDFLTDNYNRQHDYLRISVTERCNLRCLYCMPEEGVPLSPQKELLTTPEIVLLSSLFVSQGVTKIRLTGGEPTVRRDIVPLMQQIGALRPHGLKELCLTTNGLSLHRKLDAMVEAGLTGINLSLDTMDPWQFQLMTRRNGFSAVQKSIDRIFELNRLGAGIKFKINCVVMRGLNDREVLPFVEMTRDKNVEVRFIEYMPFDGNKWNKGKMFSYQEMLELIRSKYPDLQRIQGHKNDTSKTFQVPGFAGKVGFITSMTHNFCGTCNRLRITSDGNLKVCLFGNAEVSLRDIVRKINQGEPIDEEAFEVLRQAALEKAGQAFTDGASPLLAPNSEELLNIIGMAVKNKKEKHAGIGELENMKNRPMILIDTNTNAIFQHRSQSYRSPNHNKHQTHWDHNGVSSLLSPLTSNTPSRNVNSFAQRKMQNASTFIPPPTSALSQGHGHLRLFSTTRSFLFSSSSSSSDSNSNHNNGKGQPEQSTLNNEKERPQLKPGLTHLTPTGEAHMVSITTKTPSSRTAVARCTVHFSNPTAYPLVATNSLKKGDVLGVARIAGIMAAKRTPDIIPLCHPIQLTHAEVELVPVAPVAPAADSVAGSEGAKGQGYGYIDIRATVSCYGKTGVEMEAMTAASAAALTVYDMCKAVDKGMRVEGLRVVMKEGGKSGKWVEGESVSE</sequence>
<dbReference type="SFLD" id="SFLDG01383">
    <property type="entry name" value="cyclic_pyranopterin_phosphate"/>
    <property type="match status" value="1"/>
</dbReference>
<dbReference type="InterPro" id="IPR000385">
    <property type="entry name" value="MoaA_NifB_PqqE_Fe-S-bd_CS"/>
</dbReference>
<evidence type="ECO:0000256" key="13">
    <source>
        <dbReference type="ARBA" id="ARBA00023134"/>
    </source>
</evidence>
<evidence type="ECO:0000256" key="14">
    <source>
        <dbReference type="ARBA" id="ARBA00023150"/>
    </source>
</evidence>
<evidence type="ECO:0000256" key="8">
    <source>
        <dbReference type="ARBA" id="ARBA00022723"/>
    </source>
</evidence>
<dbReference type="HAMAP" id="MF_01224_B">
    <property type="entry name" value="MoaC_B"/>
    <property type="match status" value="1"/>
</dbReference>
<evidence type="ECO:0000259" key="18">
    <source>
        <dbReference type="PROSITE" id="PS51918"/>
    </source>
</evidence>
<comment type="similarity">
    <text evidence="5">In the N-terminal section; belongs to the radical SAM superfamily. MoaA family.</text>
</comment>
<evidence type="ECO:0000313" key="20">
    <source>
        <dbReference type="Proteomes" id="UP001451303"/>
    </source>
</evidence>
<feature type="region of interest" description="Disordered" evidence="17">
    <location>
        <begin position="575"/>
        <end position="619"/>
    </location>
</feature>
<keyword evidence="20" id="KW-1185">Reference proteome</keyword>
<dbReference type="Gene3D" id="3.20.20.70">
    <property type="entry name" value="Aldolase class I"/>
    <property type="match status" value="1"/>
</dbReference>
<evidence type="ECO:0000256" key="16">
    <source>
        <dbReference type="ARBA" id="ARBA00048697"/>
    </source>
</evidence>
<dbReference type="SUPFAM" id="SSF102114">
    <property type="entry name" value="Radical SAM enzymes"/>
    <property type="match status" value="1"/>
</dbReference>
<keyword evidence="8" id="KW-0479">Metal-binding</keyword>
<feature type="compositionally biased region" description="Polar residues" evidence="17">
    <location>
        <begin position="586"/>
        <end position="599"/>
    </location>
</feature>
<dbReference type="InterPro" id="IPR006638">
    <property type="entry name" value="Elp3/MiaA/NifB-like_rSAM"/>
</dbReference>
<keyword evidence="9" id="KW-0547">Nucleotide-binding</keyword>
<dbReference type="CDD" id="cd21117">
    <property type="entry name" value="Twitch_MoaA"/>
    <property type="match status" value="1"/>
</dbReference>
<evidence type="ECO:0000256" key="9">
    <source>
        <dbReference type="ARBA" id="ARBA00022741"/>
    </source>
</evidence>
<dbReference type="EMBL" id="JAVLET010000002">
    <property type="protein sequence ID" value="KAL0473055.1"/>
    <property type="molecule type" value="Genomic_DNA"/>
</dbReference>
<keyword evidence="15" id="KW-0456">Lyase</keyword>
<evidence type="ECO:0000256" key="3">
    <source>
        <dbReference type="ARBA" id="ARBA00005046"/>
    </source>
</evidence>
<feature type="compositionally biased region" description="Low complexity" evidence="17">
    <location>
        <begin position="575"/>
        <end position="585"/>
    </location>
</feature>
<evidence type="ECO:0000256" key="10">
    <source>
        <dbReference type="ARBA" id="ARBA00023004"/>
    </source>
</evidence>
<feature type="domain" description="Radical SAM core" evidence="18">
    <location>
        <begin position="125"/>
        <end position="344"/>
    </location>
</feature>
<comment type="cofactor">
    <cofactor evidence="2">
        <name>[4Fe-4S] cluster</name>
        <dbReference type="ChEBI" id="CHEBI:49883"/>
    </cofactor>
</comment>
<dbReference type="NCBIfam" id="TIGR00581">
    <property type="entry name" value="moaC"/>
    <property type="match status" value="1"/>
</dbReference>